<accession>A0ABS2N2Y9</accession>
<name>A0ABS2N2Y9_9BACI</name>
<sequence length="148" mass="17459">MRNIRLMRQSDSFEYRCGNTLRFPRAAGEPPRAFALRGLTDAIPPAGVYVYFLRYIVKIYKSFFSTSYLLQWDKFLFNQENKSELLKMSDSSFTFVMLNTLVALYRTQEIGLYFRRFDLPCFVKKAKRSIPRNHDSQYINLPLIVVSL</sequence>
<gene>
    <name evidence="1" type="ORF">JOC48_003015</name>
</gene>
<dbReference type="Proteomes" id="UP001296943">
    <property type="component" value="Unassembled WGS sequence"/>
</dbReference>
<keyword evidence="2" id="KW-1185">Reference proteome</keyword>
<reference evidence="1 2" key="1">
    <citation type="submission" date="2021-01" db="EMBL/GenBank/DDBJ databases">
        <title>Genomic Encyclopedia of Type Strains, Phase IV (KMG-IV): sequencing the most valuable type-strain genomes for metagenomic binning, comparative biology and taxonomic classification.</title>
        <authorList>
            <person name="Goeker M."/>
        </authorList>
    </citation>
    <scope>NUCLEOTIDE SEQUENCE [LARGE SCALE GENOMIC DNA]</scope>
    <source>
        <strain evidence="1 2">DSM 23711</strain>
    </source>
</reference>
<evidence type="ECO:0000313" key="1">
    <source>
        <dbReference type="EMBL" id="MBM7572487.1"/>
    </source>
</evidence>
<evidence type="ECO:0000313" key="2">
    <source>
        <dbReference type="Proteomes" id="UP001296943"/>
    </source>
</evidence>
<dbReference type="EMBL" id="JAFBDR010000018">
    <property type="protein sequence ID" value="MBM7572487.1"/>
    <property type="molecule type" value="Genomic_DNA"/>
</dbReference>
<comment type="caution">
    <text evidence="1">The sequence shown here is derived from an EMBL/GenBank/DDBJ whole genome shotgun (WGS) entry which is preliminary data.</text>
</comment>
<proteinExistence type="predicted"/>
<protein>
    <submittedName>
        <fullName evidence="1">Uncharacterized protein</fullName>
    </submittedName>
</protein>
<organism evidence="1 2">
    <name type="scientific">Aquibacillus albus</name>
    <dbReference type="NCBI Taxonomy" id="1168171"/>
    <lineage>
        <taxon>Bacteria</taxon>
        <taxon>Bacillati</taxon>
        <taxon>Bacillota</taxon>
        <taxon>Bacilli</taxon>
        <taxon>Bacillales</taxon>
        <taxon>Bacillaceae</taxon>
        <taxon>Aquibacillus</taxon>
    </lineage>
</organism>